<dbReference type="EMBL" id="PSZM01000001">
    <property type="protein sequence ID" value="PQL95267.1"/>
    <property type="molecule type" value="Genomic_DNA"/>
</dbReference>
<organism evidence="1 2">
    <name type="scientific">Apibacter adventoris</name>
    <dbReference type="NCBI Taxonomy" id="1679466"/>
    <lineage>
        <taxon>Bacteria</taxon>
        <taxon>Pseudomonadati</taxon>
        <taxon>Bacteroidota</taxon>
        <taxon>Flavobacteriia</taxon>
        <taxon>Flavobacteriales</taxon>
        <taxon>Weeksellaceae</taxon>
        <taxon>Apibacter</taxon>
    </lineage>
</organism>
<keyword evidence="2" id="KW-1185">Reference proteome</keyword>
<comment type="caution">
    <text evidence="1">The sequence shown here is derived from an EMBL/GenBank/DDBJ whole genome shotgun (WGS) entry which is preliminary data.</text>
</comment>
<proteinExistence type="predicted"/>
<gene>
    <name evidence="1" type="ORF">C4S77_00235</name>
</gene>
<dbReference type="Proteomes" id="UP000238042">
    <property type="component" value="Unassembled WGS sequence"/>
</dbReference>
<evidence type="ECO:0000313" key="2">
    <source>
        <dbReference type="Proteomes" id="UP000238042"/>
    </source>
</evidence>
<evidence type="ECO:0000313" key="1">
    <source>
        <dbReference type="EMBL" id="PQL95267.1"/>
    </source>
</evidence>
<accession>A0A2S8AFY4</accession>
<reference evidence="1 2" key="1">
    <citation type="submission" date="2018-02" db="EMBL/GenBank/DDBJ databases">
        <title>Genome sequences of Apibacter spp., gut symbionts of Asian honey bees.</title>
        <authorList>
            <person name="Kwong W.K."/>
            <person name="Steele M.I."/>
            <person name="Moran N.A."/>
        </authorList>
    </citation>
    <scope>NUCLEOTIDE SEQUENCE [LARGE SCALE GENOMIC DNA]</scope>
    <source>
        <strain evidence="2">wkB301</strain>
    </source>
</reference>
<dbReference type="AlphaFoldDB" id="A0A2S8AFY4"/>
<protein>
    <submittedName>
        <fullName evidence="1">Uncharacterized protein</fullName>
    </submittedName>
</protein>
<name>A0A2S8AFY4_9FLAO</name>
<sequence length="100" mass="12180">MASTILRFKSPKIYQILDQRVYRFIYPKKTLKYSSNLNDQINLYIQYLTDLKTICIERKIDYSISDRILYSFDKLLYKIESFYKYFILHLKMNCSFTSSI</sequence>